<gene>
    <name evidence="7" type="ORF">CGE01nite_22370</name>
</gene>
<dbReference type="AlphaFoldDB" id="A0A4Y3KMW1"/>
<dbReference type="PANTHER" id="PTHR30346:SF0">
    <property type="entry name" value="HCA OPERON TRANSCRIPTIONAL ACTIVATOR HCAR"/>
    <property type="match status" value="1"/>
</dbReference>
<dbReference type="Proteomes" id="UP000320461">
    <property type="component" value="Unassembled WGS sequence"/>
</dbReference>
<feature type="compositionally biased region" description="Low complexity" evidence="5">
    <location>
        <begin position="209"/>
        <end position="229"/>
    </location>
</feature>
<sequence length="295" mass="29624">MSEQDPTHGPASDASSADTSPPAFRLGMVPGVNPGRWVRVWEERIRDVALDLVPVAAADAVDALRAGDVAASLLRLPVDRAGIDAIPMYTEATVVVVPKDHLFTAAEEITAADLADETLVVPVDDVLGWADAPGERFAGAVATTSDAVDLVAAGHAVLVAPHSVARLHLRRGLTTRPVTDAPGSAVGLAWLTESYDDLTEELIGIVRGRTATSSRGRGATAEAPTKASGKGSGKGGAGKSGAGKAGGAKSGTGKGGAGKGGAGKATKGAAAGGRRAPSPRTSGGRKPGTNRGRKR</sequence>
<dbReference type="OrthoDB" id="3636008at2"/>
<evidence type="ECO:0000313" key="7">
    <source>
        <dbReference type="EMBL" id="GEA84986.1"/>
    </source>
</evidence>
<feature type="compositionally biased region" description="Gly residues" evidence="5">
    <location>
        <begin position="230"/>
        <end position="263"/>
    </location>
</feature>
<feature type="compositionally biased region" description="Low complexity" evidence="5">
    <location>
        <begin position="264"/>
        <end position="273"/>
    </location>
</feature>
<keyword evidence="8" id="KW-1185">Reference proteome</keyword>
<dbReference type="Pfam" id="PF03466">
    <property type="entry name" value="LysR_substrate"/>
    <property type="match status" value="1"/>
</dbReference>
<comment type="similarity">
    <text evidence="1">Belongs to the LysR transcriptional regulatory family.</text>
</comment>
<feature type="domain" description="LysR substrate-binding" evidence="6">
    <location>
        <begin position="25"/>
        <end position="203"/>
    </location>
</feature>
<protein>
    <recommendedName>
        <fullName evidence="6">LysR substrate-binding domain-containing protein</fullName>
    </recommendedName>
</protein>
<keyword evidence="4" id="KW-0804">Transcription</keyword>
<dbReference type="GO" id="GO:0003700">
    <property type="term" value="F:DNA-binding transcription factor activity"/>
    <property type="evidence" value="ECO:0007669"/>
    <property type="project" value="TreeGrafter"/>
</dbReference>
<dbReference type="Gene3D" id="3.40.190.10">
    <property type="entry name" value="Periplasmic binding protein-like II"/>
    <property type="match status" value="2"/>
</dbReference>
<evidence type="ECO:0000256" key="4">
    <source>
        <dbReference type="ARBA" id="ARBA00023163"/>
    </source>
</evidence>
<evidence type="ECO:0000259" key="6">
    <source>
        <dbReference type="Pfam" id="PF03466"/>
    </source>
</evidence>
<feature type="compositionally biased region" description="Low complexity" evidence="5">
    <location>
        <begin position="10"/>
        <end position="23"/>
    </location>
</feature>
<dbReference type="SUPFAM" id="SSF53850">
    <property type="entry name" value="Periplasmic binding protein-like II"/>
    <property type="match status" value="1"/>
</dbReference>
<reference evidence="7 8" key="1">
    <citation type="submission" date="2019-06" db="EMBL/GenBank/DDBJ databases">
        <title>Whole genome shotgun sequence of Cellulomonas gelida NBRC 3748.</title>
        <authorList>
            <person name="Hosoyama A."/>
            <person name="Uohara A."/>
            <person name="Ohji S."/>
            <person name="Ichikawa N."/>
        </authorList>
    </citation>
    <scope>NUCLEOTIDE SEQUENCE [LARGE SCALE GENOMIC DNA]</scope>
    <source>
        <strain evidence="7 8">NBRC 3748</strain>
    </source>
</reference>
<dbReference type="EMBL" id="BJLQ01000023">
    <property type="protein sequence ID" value="GEA84986.1"/>
    <property type="molecule type" value="Genomic_DNA"/>
</dbReference>
<evidence type="ECO:0000313" key="8">
    <source>
        <dbReference type="Proteomes" id="UP000320461"/>
    </source>
</evidence>
<dbReference type="GO" id="GO:0003677">
    <property type="term" value="F:DNA binding"/>
    <property type="evidence" value="ECO:0007669"/>
    <property type="project" value="UniProtKB-KW"/>
</dbReference>
<comment type="caution">
    <text evidence="7">The sequence shown here is derived from an EMBL/GenBank/DDBJ whole genome shotgun (WGS) entry which is preliminary data.</text>
</comment>
<organism evidence="7 8">
    <name type="scientific">Cellulomonas gelida</name>
    <dbReference type="NCBI Taxonomy" id="1712"/>
    <lineage>
        <taxon>Bacteria</taxon>
        <taxon>Bacillati</taxon>
        <taxon>Actinomycetota</taxon>
        <taxon>Actinomycetes</taxon>
        <taxon>Micrococcales</taxon>
        <taxon>Cellulomonadaceae</taxon>
        <taxon>Cellulomonas</taxon>
    </lineage>
</organism>
<evidence type="ECO:0000256" key="1">
    <source>
        <dbReference type="ARBA" id="ARBA00009437"/>
    </source>
</evidence>
<dbReference type="PANTHER" id="PTHR30346">
    <property type="entry name" value="TRANSCRIPTIONAL DUAL REGULATOR HCAR-RELATED"/>
    <property type="match status" value="1"/>
</dbReference>
<evidence type="ECO:0000256" key="2">
    <source>
        <dbReference type="ARBA" id="ARBA00023015"/>
    </source>
</evidence>
<dbReference type="InterPro" id="IPR005119">
    <property type="entry name" value="LysR_subst-bd"/>
</dbReference>
<feature type="region of interest" description="Disordered" evidence="5">
    <location>
        <begin position="209"/>
        <end position="295"/>
    </location>
</feature>
<keyword evidence="2" id="KW-0805">Transcription regulation</keyword>
<feature type="region of interest" description="Disordered" evidence="5">
    <location>
        <begin position="1"/>
        <end position="27"/>
    </location>
</feature>
<name>A0A4Y3KMW1_9CELL</name>
<dbReference type="RefSeq" id="WP_141370969.1">
    <property type="nucleotide sequence ID" value="NZ_BJLQ01000023.1"/>
</dbReference>
<accession>A0A4Y3KMW1</accession>
<evidence type="ECO:0000256" key="5">
    <source>
        <dbReference type="SAM" id="MobiDB-lite"/>
    </source>
</evidence>
<proteinExistence type="inferred from homology"/>
<evidence type="ECO:0000256" key="3">
    <source>
        <dbReference type="ARBA" id="ARBA00023125"/>
    </source>
</evidence>
<dbReference type="GO" id="GO:0032993">
    <property type="term" value="C:protein-DNA complex"/>
    <property type="evidence" value="ECO:0007669"/>
    <property type="project" value="TreeGrafter"/>
</dbReference>
<keyword evidence="3" id="KW-0238">DNA-binding</keyword>